<dbReference type="EMBL" id="JAEMUK010000013">
    <property type="protein sequence ID" value="MBJ7543314.1"/>
    <property type="molecule type" value="Genomic_DNA"/>
</dbReference>
<dbReference type="GO" id="GO:0006750">
    <property type="term" value="P:glutathione biosynthetic process"/>
    <property type="evidence" value="ECO:0007669"/>
    <property type="project" value="UniProtKB-UniRule"/>
</dbReference>
<evidence type="ECO:0000313" key="12">
    <source>
        <dbReference type="EMBL" id="MBJ7543314.1"/>
    </source>
</evidence>
<evidence type="ECO:0000256" key="5">
    <source>
        <dbReference type="ARBA" id="ARBA00022684"/>
    </source>
</evidence>
<dbReference type="InterPro" id="IPR014746">
    <property type="entry name" value="Gln_synth/guanido_kin_cat_dom"/>
</dbReference>
<gene>
    <name evidence="12" type="ORF">JDN41_07070</name>
</gene>
<evidence type="ECO:0000256" key="9">
    <source>
        <dbReference type="ARBA" id="ARBA00023157"/>
    </source>
</evidence>
<organism evidence="12 13">
    <name type="scientific">Rhodomicrobium udaipurense</name>
    <dbReference type="NCBI Taxonomy" id="1202716"/>
    <lineage>
        <taxon>Bacteria</taxon>
        <taxon>Pseudomonadati</taxon>
        <taxon>Pseudomonadota</taxon>
        <taxon>Alphaproteobacteria</taxon>
        <taxon>Hyphomicrobiales</taxon>
        <taxon>Hyphomicrobiaceae</taxon>
        <taxon>Rhodomicrobium</taxon>
    </lineage>
</organism>
<dbReference type="NCBIfam" id="TIGR01436">
    <property type="entry name" value="glu_cys_lig_pln"/>
    <property type="match status" value="1"/>
</dbReference>
<comment type="caution">
    <text evidence="12">The sequence shown here is derived from an EMBL/GenBank/DDBJ whole genome shotgun (WGS) entry which is preliminary data.</text>
</comment>
<keyword evidence="13" id="KW-1185">Reference proteome</keyword>
<accession>A0A8I1GEI2</accession>
<reference evidence="12 13" key="1">
    <citation type="submission" date="2020-12" db="EMBL/GenBank/DDBJ databases">
        <title>Revised draft genomes of Rhodomicrobium vannielii ATCC 17100 and Rhodomicrobium udaipurense JA643.</title>
        <authorList>
            <person name="Conners E.M."/>
            <person name="Davenport E.J."/>
            <person name="Bose A."/>
        </authorList>
    </citation>
    <scope>NUCLEOTIDE SEQUENCE [LARGE SCALE GENOMIC DNA]</scope>
    <source>
        <strain evidence="12 13">JA643</strain>
    </source>
</reference>
<keyword evidence="9 11" id="KW-1015">Disulfide bond</keyword>
<evidence type="ECO:0000256" key="2">
    <source>
        <dbReference type="ARBA" id="ARBA00010253"/>
    </source>
</evidence>
<dbReference type="InterPro" id="IPR006336">
    <property type="entry name" value="GCS2"/>
</dbReference>
<keyword evidence="7 10" id="KW-0067">ATP-binding</keyword>
<dbReference type="PANTHER" id="PTHR34378:SF1">
    <property type="entry name" value="GLUTAMATE--CYSTEINE LIGASE, CHLOROPLASTIC"/>
    <property type="match status" value="1"/>
</dbReference>
<dbReference type="InterPro" id="IPR011556">
    <property type="entry name" value="Glut_cys_lig_pln_type"/>
</dbReference>
<comment type="catalytic activity">
    <reaction evidence="10">
        <text>L-cysteine + L-glutamate + ATP = gamma-L-glutamyl-L-cysteine + ADP + phosphate + H(+)</text>
        <dbReference type="Rhea" id="RHEA:13285"/>
        <dbReference type="ChEBI" id="CHEBI:15378"/>
        <dbReference type="ChEBI" id="CHEBI:29985"/>
        <dbReference type="ChEBI" id="CHEBI:30616"/>
        <dbReference type="ChEBI" id="CHEBI:35235"/>
        <dbReference type="ChEBI" id="CHEBI:43474"/>
        <dbReference type="ChEBI" id="CHEBI:58173"/>
        <dbReference type="ChEBI" id="CHEBI:456216"/>
        <dbReference type="EC" id="6.3.2.2"/>
    </reaction>
</comment>
<keyword evidence="4 10" id="KW-0436">Ligase</keyword>
<evidence type="ECO:0000256" key="10">
    <source>
        <dbReference type="PIRNR" id="PIRNR017901"/>
    </source>
</evidence>
<comment type="similarity">
    <text evidence="2">Belongs to the carboxylate-amine ligase family. Glutamate--cysteine ligase type 2 subfamily.</text>
</comment>
<evidence type="ECO:0000256" key="7">
    <source>
        <dbReference type="ARBA" id="ARBA00022840"/>
    </source>
</evidence>
<dbReference type="GO" id="GO:0004357">
    <property type="term" value="F:glutamate-cysteine ligase activity"/>
    <property type="evidence" value="ECO:0007669"/>
    <property type="project" value="UniProtKB-UniRule"/>
</dbReference>
<evidence type="ECO:0000256" key="11">
    <source>
        <dbReference type="PIRSR" id="PIRSR017901-50"/>
    </source>
</evidence>
<dbReference type="GO" id="GO:0005524">
    <property type="term" value="F:ATP binding"/>
    <property type="evidence" value="ECO:0007669"/>
    <property type="project" value="UniProtKB-UniRule"/>
</dbReference>
<comment type="pathway">
    <text evidence="1">Sulfur metabolism; glutathione biosynthesis; glutathione from L-cysteine and L-glutamate: step 1/2.</text>
</comment>
<dbReference type="RefSeq" id="WP_199502353.1">
    <property type="nucleotide sequence ID" value="NZ_JAEMUK010000013.1"/>
</dbReference>
<dbReference type="PIRSF" id="PIRSF017901">
    <property type="entry name" value="GCL"/>
    <property type="match status" value="1"/>
</dbReference>
<name>A0A8I1GEI2_9HYPH</name>
<evidence type="ECO:0000256" key="6">
    <source>
        <dbReference type="ARBA" id="ARBA00022741"/>
    </source>
</evidence>
<keyword evidence="6 10" id="KW-0547">Nucleotide-binding</keyword>
<evidence type="ECO:0000313" key="13">
    <source>
        <dbReference type="Proteomes" id="UP000623250"/>
    </source>
</evidence>
<comment type="subunit">
    <text evidence="3">Homodimer or monomer when oxidized or reduced, respectively.</text>
</comment>
<protein>
    <recommendedName>
        <fullName evidence="10">Glutamate--cysteine ligase</fullName>
        <ecNumber evidence="10">6.3.2.2</ecNumber>
    </recommendedName>
</protein>
<dbReference type="PANTHER" id="PTHR34378">
    <property type="entry name" value="GLUTAMATE--CYSTEINE LIGASE, CHLOROPLASTIC"/>
    <property type="match status" value="1"/>
</dbReference>
<keyword evidence="8" id="KW-0809">Transit peptide</keyword>
<dbReference type="InterPro" id="IPR035434">
    <property type="entry name" value="GCL_bact_plant"/>
</dbReference>
<comment type="similarity">
    <text evidence="10">Belongs to the glutamate--cysteine ligase type 2 family. EgtA subfamily.</text>
</comment>
<dbReference type="AlphaFoldDB" id="A0A8I1GEI2"/>
<comment type="function">
    <text evidence="10">Catalyzes the synthesis of gamma-glutamylcysteine (gamma-GC).</text>
</comment>
<dbReference type="SUPFAM" id="SSF55931">
    <property type="entry name" value="Glutamine synthetase/guanido kinase"/>
    <property type="match status" value="1"/>
</dbReference>
<sequence>MLANNDKAPSIESRDELVAEIAKGEKPKADWRIGSEHEKVPFYRDTLRPVPYEGDAGISALLQGLAARFGWQPVYDLEKVIALEAPANCSGGSITLEPGGQFELSGAPLRTLFETCEEVGRHLDQVQEIADPLGISFLALGFSPLWTIAETPRMPKSRYKIMTDYMPKVGRYGLDMMYRTATVQVNLDFASEADMVKKMRVSLALQPIATALFANSPFTEGKPNGYLSFRSAVWLDTDNARAGMLPFAFEDGMGYERYVDYALDVPMYFVRRDHKYVDATGQSFRAFLEGKLPQLPGEKPTIEDWADHLTTIFPEVRLKRFLEMRGADSGPWHATLCVLPALWVGLLYDQSALDAAWDLVKDWTDEERQQLRDDVPRLGLATPFRRGTVRDLASATVAIAEAGLASRAREHGFKDESSFLKPLHDILESGLTQADVLLRRYHLEWGGDVRPVFTENAY</sequence>
<dbReference type="Gene3D" id="3.30.590.20">
    <property type="match status" value="1"/>
</dbReference>
<evidence type="ECO:0000256" key="1">
    <source>
        <dbReference type="ARBA" id="ARBA00005006"/>
    </source>
</evidence>
<evidence type="ECO:0000256" key="3">
    <source>
        <dbReference type="ARBA" id="ARBA00011153"/>
    </source>
</evidence>
<evidence type="ECO:0000256" key="8">
    <source>
        <dbReference type="ARBA" id="ARBA00022946"/>
    </source>
</evidence>
<evidence type="ECO:0000256" key="4">
    <source>
        <dbReference type="ARBA" id="ARBA00022598"/>
    </source>
</evidence>
<dbReference type="EC" id="6.3.2.2" evidence="10"/>
<keyword evidence="5" id="KW-0317">Glutathione biosynthesis</keyword>
<proteinExistence type="inferred from homology"/>
<dbReference type="Pfam" id="PF04107">
    <property type="entry name" value="GCS2"/>
    <property type="match status" value="1"/>
</dbReference>
<dbReference type="Proteomes" id="UP000623250">
    <property type="component" value="Unassembled WGS sequence"/>
</dbReference>
<feature type="disulfide bond" evidence="11">
    <location>
        <begin position="116"/>
        <end position="337"/>
    </location>
</feature>